<comment type="caution">
    <text evidence="6">The sequence shown here is derived from an EMBL/GenBank/DDBJ whole genome shotgun (WGS) entry which is preliminary data.</text>
</comment>
<evidence type="ECO:0000313" key="7">
    <source>
        <dbReference type="Proteomes" id="UP001163105"/>
    </source>
</evidence>
<dbReference type="SUPFAM" id="SSF103473">
    <property type="entry name" value="MFS general substrate transporter"/>
    <property type="match status" value="1"/>
</dbReference>
<dbReference type="GO" id="GO:0005886">
    <property type="term" value="C:plasma membrane"/>
    <property type="evidence" value="ECO:0007669"/>
    <property type="project" value="TreeGrafter"/>
</dbReference>
<evidence type="ECO:0000256" key="5">
    <source>
        <dbReference type="SAM" id="Phobius"/>
    </source>
</evidence>
<reference evidence="6" key="1">
    <citation type="submission" date="2023-01" db="EMBL/GenBank/DDBJ databases">
        <title>The growth and conidiation of Purpureocillium lavendulum are regulated by nitrogen source and histone H3K14 acetylation.</title>
        <authorList>
            <person name="Tang P."/>
            <person name="Han J."/>
            <person name="Zhang C."/>
            <person name="Tang P."/>
            <person name="Qi F."/>
            <person name="Zhang K."/>
            <person name="Liang L."/>
        </authorList>
    </citation>
    <scope>NUCLEOTIDE SEQUENCE</scope>
    <source>
        <strain evidence="6">YMF1.00683</strain>
    </source>
</reference>
<dbReference type="AlphaFoldDB" id="A0AB34FQ03"/>
<evidence type="ECO:0000256" key="3">
    <source>
        <dbReference type="ARBA" id="ARBA00022989"/>
    </source>
</evidence>
<keyword evidence="3 5" id="KW-1133">Transmembrane helix</keyword>
<dbReference type="PANTHER" id="PTHR23502:SF26">
    <property type="entry name" value="MAJOR FACILITATOR SUPERFAMILY (MFS) PROFILE DOMAIN-CONTAINING PROTEIN"/>
    <property type="match status" value="1"/>
</dbReference>
<name>A0AB34FQ03_9HYPO</name>
<dbReference type="EMBL" id="JAQHRD010000005">
    <property type="protein sequence ID" value="KAJ6440943.1"/>
    <property type="molecule type" value="Genomic_DNA"/>
</dbReference>
<dbReference type="PANTHER" id="PTHR23502">
    <property type="entry name" value="MAJOR FACILITATOR SUPERFAMILY"/>
    <property type="match status" value="1"/>
</dbReference>
<feature type="transmembrane region" description="Helical" evidence="5">
    <location>
        <begin position="321"/>
        <end position="346"/>
    </location>
</feature>
<dbReference type="GO" id="GO:0022857">
    <property type="term" value="F:transmembrane transporter activity"/>
    <property type="evidence" value="ECO:0007669"/>
    <property type="project" value="TreeGrafter"/>
</dbReference>
<feature type="transmembrane region" description="Helical" evidence="5">
    <location>
        <begin position="290"/>
        <end position="309"/>
    </location>
</feature>
<organism evidence="6 7">
    <name type="scientific">Purpureocillium lavendulum</name>
    <dbReference type="NCBI Taxonomy" id="1247861"/>
    <lineage>
        <taxon>Eukaryota</taxon>
        <taxon>Fungi</taxon>
        <taxon>Dikarya</taxon>
        <taxon>Ascomycota</taxon>
        <taxon>Pezizomycotina</taxon>
        <taxon>Sordariomycetes</taxon>
        <taxon>Hypocreomycetidae</taxon>
        <taxon>Hypocreales</taxon>
        <taxon>Ophiocordycipitaceae</taxon>
        <taxon>Purpureocillium</taxon>
    </lineage>
</organism>
<evidence type="ECO:0000256" key="2">
    <source>
        <dbReference type="ARBA" id="ARBA00022692"/>
    </source>
</evidence>
<keyword evidence="4 5" id="KW-0472">Membrane</keyword>
<comment type="subcellular location">
    <subcellularLocation>
        <location evidence="1">Membrane</location>
        <topology evidence="1">Multi-pass membrane protein</topology>
    </subcellularLocation>
</comment>
<feature type="transmembrane region" description="Helical" evidence="5">
    <location>
        <begin position="152"/>
        <end position="176"/>
    </location>
</feature>
<protein>
    <submittedName>
        <fullName evidence="6">Dihydrolipoamide dehydrogenase</fullName>
    </submittedName>
</protein>
<dbReference type="Proteomes" id="UP001163105">
    <property type="component" value="Unassembled WGS sequence"/>
</dbReference>
<feature type="transmembrane region" description="Helical" evidence="5">
    <location>
        <begin position="188"/>
        <end position="206"/>
    </location>
</feature>
<keyword evidence="2 5" id="KW-0812">Transmembrane</keyword>
<evidence type="ECO:0000256" key="4">
    <source>
        <dbReference type="ARBA" id="ARBA00023136"/>
    </source>
</evidence>
<dbReference type="Gene3D" id="1.20.1250.20">
    <property type="entry name" value="MFS general substrate transporter like domains"/>
    <property type="match status" value="1"/>
</dbReference>
<gene>
    <name evidence="6" type="ORF">O9K51_06736</name>
</gene>
<dbReference type="InterPro" id="IPR036259">
    <property type="entry name" value="MFS_trans_sf"/>
</dbReference>
<keyword evidence="7" id="KW-1185">Reference proteome</keyword>
<proteinExistence type="predicted"/>
<evidence type="ECO:0000313" key="6">
    <source>
        <dbReference type="EMBL" id="KAJ6440943.1"/>
    </source>
</evidence>
<evidence type="ECO:0000256" key="1">
    <source>
        <dbReference type="ARBA" id="ARBA00004141"/>
    </source>
</evidence>
<accession>A0AB34FQ03</accession>
<sequence>MRGYDDLEGDQRHSIRRFTTLEGWRDVRLGLQLAAGSTLSTIIANPAYDQEWHLSDDRRAQVYPPRSLPIGAFQDSSDLGHLGCGHNRQLPPEKVLSKNADDRAVWSKSHTSFSLELKGCEIAEANKSKGCENSERPLPQTPFHSFTRKEKWLVVITIGVAGLFSNLSSYIYYLALDDIAELLAEKDISVSLVFGGTVYTIWGMVVDSTTPIFKRRFRLDDLDLGLIMLPNGFGTILGPVLAGKVMTHDFQTFEKAYLPENPSAAPPSESKACLPLDFPIEHARLRHVPCVLAVFALATGAYGFTVLPAEHLPLVLKPGWIAVPLILQFIIATTSSAIFAMIATLVTDLCPGQGASSTAVNNLVRCSMGALGSATVDLMIEALGTSMTFLMERTDLEFEDGLVLDLFSPSNRTMVVTNNGSPLPGHFVTGSSGEGFINLSPYSWIVKLNETANDLIAKIELPYSPSSMRKQGVDISNTYVGVLSNDKKSWVVSESQRNVHVSRVENKTRIIKMTWLDGEYMLLGRKSEDITNIFVQYGQGGTRTVNATGGNGVQEGEFIDGLRFTIKSSGPFTMNVDIPFGVSAAALPQGARSLNSFTWTVNTTIPSKADMIVEMRVPFSMKLLTEKFPRATYKNLAVARRNSKADQAARFDILKSQEVMAAEDRIKVTGLRDIDGQFCNDHRDDDNYELQRTASHDDGWICEYFVELDKKFDLSRHYQLFQKVEHSNRPVPWGYKGSILSTTQTHEDVIKLNTGRIDVVPVRKLRRYEIIDSMGETVNPDQRPTVHV</sequence>